<dbReference type="Gene3D" id="3.40.50.2000">
    <property type="entry name" value="Glycogen Phosphorylase B"/>
    <property type="match status" value="1"/>
</dbReference>
<feature type="signal peptide" evidence="6">
    <location>
        <begin position="1"/>
        <end position="19"/>
    </location>
</feature>
<proteinExistence type="inferred from homology"/>
<dbReference type="PANTHER" id="PTHR48043:SF159">
    <property type="entry name" value="EG:EG0003.4 PROTEIN-RELATED"/>
    <property type="match status" value="1"/>
</dbReference>
<evidence type="ECO:0000256" key="4">
    <source>
        <dbReference type="RuleBase" id="RU003718"/>
    </source>
</evidence>
<evidence type="ECO:0008006" key="9">
    <source>
        <dbReference type="Google" id="ProtNLM"/>
    </source>
</evidence>
<name>A0ABR1BH32_POLSC</name>
<dbReference type="PROSITE" id="PS00375">
    <property type="entry name" value="UDPGT"/>
    <property type="match status" value="1"/>
</dbReference>
<evidence type="ECO:0000256" key="5">
    <source>
        <dbReference type="SAM" id="Phobius"/>
    </source>
</evidence>
<keyword evidence="6" id="KW-0732">Signal</keyword>
<dbReference type="SUPFAM" id="SSF53756">
    <property type="entry name" value="UDP-Glycosyltransferase/glycogen phosphorylase"/>
    <property type="match status" value="1"/>
</dbReference>
<dbReference type="InterPro" id="IPR035595">
    <property type="entry name" value="UDP_glycos_trans_CS"/>
</dbReference>
<keyword evidence="8" id="KW-1185">Reference proteome</keyword>
<protein>
    <recommendedName>
        <fullName evidence="9">Glucuronosyltransferase</fullName>
    </recommendedName>
</protein>
<sequence length="548" mass="62828">MKCSVVVVLLVSIVGLTRSANILVILPTPAFSHQSFYRTYLLGLHSRGHNLTVATPNPIQNPNMTGYREIDLNYAYAHLSEALVAAFGTSKLVRMNPEVYFLLATKVVDILCNKILADDNLMSLYRNNEKFDLLVIEWGINYCFYPFEKLSDGKLIGIASYELGSLTHMSLGNPSNPAYVPDSAMDNTDRMSFPERVRMTLFYWFMSSVVIILRWHEYFITKKYFGPDAPDIFETNKKVSLVFENSHPSMSYPRPWNVNLIPIGGPAFHLIGRKPGELPKGVSDFLRVSRRQDNDFHLCTPKYLSQFVADIQTFMDDAEDGVIYFSLGSNVKTGQGFDAEELILIESFRRMKQRILWKWENENLKVDLKNVKISKWFPQVEILAHPKTKAFVTQGGLQSISEAIEYKVPMIVMPFFADQGHNAVKMESVGVAISLDFGTLTSDEFARAMTDIVYNSTYKENIIKFKELVNDQPMPTLEKAVWWTEYVIRHNGAPHLRSVAATMPWYKYLLLDVVLFLLIVSLIFFYIIYTVLGFAYRLMCKRRKTKKD</sequence>
<evidence type="ECO:0000256" key="2">
    <source>
        <dbReference type="ARBA" id="ARBA00022676"/>
    </source>
</evidence>
<evidence type="ECO:0000313" key="7">
    <source>
        <dbReference type="EMBL" id="KAK6641225.1"/>
    </source>
</evidence>
<accession>A0ABR1BH32</accession>
<feature type="chain" id="PRO_5047048565" description="Glucuronosyltransferase" evidence="6">
    <location>
        <begin position="20"/>
        <end position="548"/>
    </location>
</feature>
<evidence type="ECO:0000313" key="8">
    <source>
        <dbReference type="Proteomes" id="UP001359485"/>
    </source>
</evidence>
<evidence type="ECO:0000256" key="1">
    <source>
        <dbReference type="ARBA" id="ARBA00009995"/>
    </source>
</evidence>
<reference evidence="7 8" key="1">
    <citation type="submission" date="2023-09" db="EMBL/GenBank/DDBJ databases">
        <title>Genomes of two closely related lineages of the louse Polyplax serrata with different host specificities.</title>
        <authorList>
            <person name="Martinu J."/>
            <person name="Tarabai H."/>
            <person name="Stefka J."/>
            <person name="Hypsa V."/>
        </authorList>
    </citation>
    <scope>NUCLEOTIDE SEQUENCE [LARGE SCALE GENOMIC DNA]</scope>
    <source>
        <strain evidence="7">98ZLc_SE</strain>
    </source>
</reference>
<comment type="caution">
    <text evidence="7">The sequence shown here is derived from an EMBL/GenBank/DDBJ whole genome shotgun (WGS) entry which is preliminary data.</text>
</comment>
<dbReference type="CDD" id="cd03784">
    <property type="entry name" value="GT1_Gtf-like"/>
    <property type="match status" value="1"/>
</dbReference>
<dbReference type="Pfam" id="PF00201">
    <property type="entry name" value="UDPGT"/>
    <property type="match status" value="2"/>
</dbReference>
<evidence type="ECO:0000256" key="6">
    <source>
        <dbReference type="SAM" id="SignalP"/>
    </source>
</evidence>
<gene>
    <name evidence="7" type="ORF">RUM44_012934</name>
</gene>
<keyword evidence="5" id="KW-0472">Membrane</keyword>
<keyword evidence="5" id="KW-0812">Transmembrane</keyword>
<feature type="transmembrane region" description="Helical" evidence="5">
    <location>
        <begin position="505"/>
        <end position="536"/>
    </location>
</feature>
<keyword evidence="3 4" id="KW-0808">Transferase</keyword>
<keyword evidence="2 4" id="KW-0328">Glycosyltransferase</keyword>
<dbReference type="Proteomes" id="UP001359485">
    <property type="component" value="Unassembled WGS sequence"/>
</dbReference>
<dbReference type="InterPro" id="IPR050271">
    <property type="entry name" value="UDP-glycosyltransferase"/>
</dbReference>
<dbReference type="EMBL" id="JAWJWF010000001">
    <property type="protein sequence ID" value="KAK6641225.1"/>
    <property type="molecule type" value="Genomic_DNA"/>
</dbReference>
<dbReference type="PANTHER" id="PTHR48043">
    <property type="entry name" value="EG:EG0003.4 PROTEIN-RELATED"/>
    <property type="match status" value="1"/>
</dbReference>
<dbReference type="InterPro" id="IPR002213">
    <property type="entry name" value="UDP_glucos_trans"/>
</dbReference>
<keyword evidence="5" id="KW-1133">Transmembrane helix</keyword>
<comment type="similarity">
    <text evidence="1 4">Belongs to the UDP-glycosyltransferase family.</text>
</comment>
<evidence type="ECO:0000256" key="3">
    <source>
        <dbReference type="ARBA" id="ARBA00022679"/>
    </source>
</evidence>
<organism evidence="7 8">
    <name type="scientific">Polyplax serrata</name>
    <name type="common">Common mouse louse</name>
    <dbReference type="NCBI Taxonomy" id="468196"/>
    <lineage>
        <taxon>Eukaryota</taxon>
        <taxon>Metazoa</taxon>
        <taxon>Ecdysozoa</taxon>
        <taxon>Arthropoda</taxon>
        <taxon>Hexapoda</taxon>
        <taxon>Insecta</taxon>
        <taxon>Pterygota</taxon>
        <taxon>Neoptera</taxon>
        <taxon>Paraneoptera</taxon>
        <taxon>Psocodea</taxon>
        <taxon>Troctomorpha</taxon>
        <taxon>Phthiraptera</taxon>
        <taxon>Anoplura</taxon>
        <taxon>Polyplacidae</taxon>
        <taxon>Polyplax</taxon>
    </lineage>
</organism>